<dbReference type="InterPro" id="IPR032675">
    <property type="entry name" value="LRR_dom_sf"/>
</dbReference>
<dbReference type="EMBL" id="MK072244">
    <property type="protein sequence ID" value="AYV80524.1"/>
    <property type="molecule type" value="Genomic_DNA"/>
</dbReference>
<sequence>MAAIYEDDVECCEDFHIEETGTSTIDLAPIVEKMLSTTEGNMIHLAIILGEPNWHYRLAWMPDTPALQHAYYGNTTELANGLKPNDVYKFLDLMPLILRERLGTLTLHNILTRPELSSFLPTCTSLTKMFTHRVGYKDGLSPIMKALDNKLKHLYLSNDSFKLDDFTQAIATSKIKKLSLDDICLAQCEFYMKPGFGNDNHSHPEEKDYKSLTEALHLADLTHLSLKESEKSTSILRALFESVCPTLNHLTIHPNPPYAVEYPKEITTSFVKFMSACHSIEKIVIPHKLICGLDGIGSYLAECKTLQEISIDIENFLDNKDEENTLNELVNIVKNVKQLRILKIQRELSHYSITEAPPYPKFLSYSNIIRALKDNTTMEEFHCSVHCRADIDELMKVIPKTKLNVANVGYQYLHPNPKYEGTLDEYFQETTNDFKDSKLTEDNYQEMINTVLNQRTKIVIG</sequence>
<evidence type="ECO:0000313" key="1">
    <source>
        <dbReference type="EMBL" id="AYV80524.1"/>
    </source>
</evidence>
<proteinExistence type="predicted"/>
<dbReference type="Gene3D" id="3.80.10.10">
    <property type="entry name" value="Ribonuclease Inhibitor"/>
    <property type="match status" value="1"/>
</dbReference>
<protein>
    <submittedName>
        <fullName evidence="1">Uncharacterized protein</fullName>
    </submittedName>
</protein>
<reference evidence="1" key="1">
    <citation type="submission" date="2018-10" db="EMBL/GenBank/DDBJ databases">
        <title>Hidden diversity of soil giant viruses.</title>
        <authorList>
            <person name="Schulz F."/>
            <person name="Alteio L."/>
            <person name="Goudeau D."/>
            <person name="Ryan E.M."/>
            <person name="Malmstrom R.R."/>
            <person name="Blanchard J."/>
            <person name="Woyke T."/>
        </authorList>
    </citation>
    <scope>NUCLEOTIDE SEQUENCE</scope>
    <source>
        <strain evidence="1">HAV1</strain>
    </source>
</reference>
<gene>
    <name evidence="1" type="ORF">Harvfovirus2_54</name>
</gene>
<name>A0A3G5A1Z6_9VIRU</name>
<accession>A0A3G5A1Z6</accession>
<dbReference type="SUPFAM" id="SSF52047">
    <property type="entry name" value="RNI-like"/>
    <property type="match status" value="1"/>
</dbReference>
<organism evidence="1">
    <name type="scientific">Harvfovirus sp</name>
    <dbReference type="NCBI Taxonomy" id="2487768"/>
    <lineage>
        <taxon>Viruses</taxon>
        <taxon>Varidnaviria</taxon>
        <taxon>Bamfordvirae</taxon>
        <taxon>Nucleocytoviricota</taxon>
        <taxon>Megaviricetes</taxon>
        <taxon>Imitervirales</taxon>
        <taxon>Mimiviridae</taxon>
        <taxon>Klosneuvirinae</taxon>
    </lineage>
</organism>